<dbReference type="Proteomes" id="UP000240883">
    <property type="component" value="Unassembled WGS sequence"/>
</dbReference>
<name>A0A2T2N5H1_CORCC</name>
<organism evidence="1 2">
    <name type="scientific">Corynespora cassiicola Philippines</name>
    <dbReference type="NCBI Taxonomy" id="1448308"/>
    <lineage>
        <taxon>Eukaryota</taxon>
        <taxon>Fungi</taxon>
        <taxon>Dikarya</taxon>
        <taxon>Ascomycota</taxon>
        <taxon>Pezizomycotina</taxon>
        <taxon>Dothideomycetes</taxon>
        <taxon>Pleosporomycetidae</taxon>
        <taxon>Pleosporales</taxon>
        <taxon>Corynesporascaceae</taxon>
        <taxon>Corynespora</taxon>
    </lineage>
</organism>
<reference evidence="1 2" key="1">
    <citation type="journal article" date="2018" name="Front. Microbiol.">
        <title>Genome-Wide Analysis of Corynespora cassiicola Leaf Fall Disease Putative Effectors.</title>
        <authorList>
            <person name="Lopez D."/>
            <person name="Ribeiro S."/>
            <person name="Label P."/>
            <person name="Fumanal B."/>
            <person name="Venisse J.S."/>
            <person name="Kohler A."/>
            <person name="de Oliveira R.R."/>
            <person name="Labutti K."/>
            <person name="Lipzen A."/>
            <person name="Lail K."/>
            <person name="Bauer D."/>
            <person name="Ohm R.A."/>
            <person name="Barry K.W."/>
            <person name="Spatafora J."/>
            <person name="Grigoriev I.V."/>
            <person name="Martin F.M."/>
            <person name="Pujade-Renaud V."/>
        </authorList>
    </citation>
    <scope>NUCLEOTIDE SEQUENCE [LARGE SCALE GENOMIC DNA]</scope>
    <source>
        <strain evidence="1 2">Philippines</strain>
    </source>
</reference>
<protein>
    <submittedName>
        <fullName evidence="1">Uncharacterized protein</fullName>
    </submittedName>
</protein>
<dbReference type="EMBL" id="KZ678148">
    <property type="protein sequence ID" value="PSN60496.1"/>
    <property type="molecule type" value="Genomic_DNA"/>
</dbReference>
<dbReference type="AlphaFoldDB" id="A0A2T2N5H1"/>
<evidence type="ECO:0000313" key="1">
    <source>
        <dbReference type="EMBL" id="PSN60496.1"/>
    </source>
</evidence>
<proteinExistence type="predicted"/>
<keyword evidence="2" id="KW-1185">Reference proteome</keyword>
<sequence>MSPPIFLPSTPRLEEILDKVRDAIALEEPSLLVKNGENVVHRYSWPSELLVKRNDIKAAMKGIIVKARKKTLVPVRQTSGDLYVGPDEMAIILPIICRKNLEQAVLETWEEKEDGEILSQTKTKLEIGFFLIHPSNHYRMPDKVPFIPCFCHITPAEPE</sequence>
<accession>A0A2T2N5H1</accession>
<gene>
    <name evidence="1" type="ORF">BS50DRAFT_200122</name>
</gene>
<evidence type="ECO:0000313" key="2">
    <source>
        <dbReference type="Proteomes" id="UP000240883"/>
    </source>
</evidence>